<protein>
    <submittedName>
        <fullName evidence="1">Uncharacterized protein</fullName>
    </submittedName>
</protein>
<accession>A0A645CAJ7</accession>
<proteinExistence type="predicted"/>
<reference evidence="1" key="1">
    <citation type="submission" date="2019-08" db="EMBL/GenBank/DDBJ databases">
        <authorList>
            <person name="Kucharzyk K."/>
            <person name="Murdoch R.W."/>
            <person name="Higgins S."/>
            <person name="Loffler F."/>
        </authorList>
    </citation>
    <scope>NUCLEOTIDE SEQUENCE</scope>
</reference>
<evidence type="ECO:0000313" key="1">
    <source>
        <dbReference type="EMBL" id="MPM73928.1"/>
    </source>
</evidence>
<dbReference type="EMBL" id="VSSQ01025654">
    <property type="protein sequence ID" value="MPM73928.1"/>
    <property type="molecule type" value="Genomic_DNA"/>
</dbReference>
<gene>
    <name evidence="1" type="ORF">SDC9_120913</name>
</gene>
<name>A0A645CAJ7_9ZZZZ</name>
<comment type="caution">
    <text evidence="1">The sequence shown here is derived from an EMBL/GenBank/DDBJ whole genome shotgun (WGS) entry which is preliminary data.</text>
</comment>
<dbReference type="AlphaFoldDB" id="A0A645CAJ7"/>
<organism evidence="1">
    <name type="scientific">bioreactor metagenome</name>
    <dbReference type="NCBI Taxonomy" id="1076179"/>
    <lineage>
        <taxon>unclassified sequences</taxon>
        <taxon>metagenomes</taxon>
        <taxon>ecological metagenomes</taxon>
    </lineage>
</organism>
<sequence length="169" mass="18328">MHGHNRKAIFRKLRHGTRLQQLAAGDFCRSPGSGNGALRFQGVDHDVADKSDSFVGNAFGLQIGVGNPVGREQQVRQPVGDEPVDFLGHVDVTGTQARLDVGELYVFFFGDDGAGAGGVDVADHDDPVRLFRLDHLFEFDHGSADLFGMTARPDVEVDVRLGDAEIDEK</sequence>